<dbReference type="EMBL" id="ML122284">
    <property type="protein sequence ID" value="RPD56993.1"/>
    <property type="molecule type" value="Genomic_DNA"/>
</dbReference>
<evidence type="ECO:0000313" key="1">
    <source>
        <dbReference type="EMBL" id="RPD56993.1"/>
    </source>
</evidence>
<evidence type="ECO:0000313" key="2">
    <source>
        <dbReference type="Proteomes" id="UP000313359"/>
    </source>
</evidence>
<name>A0A5C2S0P6_9APHY</name>
<keyword evidence="2" id="KW-1185">Reference proteome</keyword>
<gene>
    <name evidence="1" type="ORF">L227DRAFT_614108</name>
</gene>
<accession>A0A5C2S0P6</accession>
<dbReference type="AlphaFoldDB" id="A0A5C2S0P6"/>
<organism evidence="1 2">
    <name type="scientific">Lentinus tigrinus ALCF2SS1-6</name>
    <dbReference type="NCBI Taxonomy" id="1328759"/>
    <lineage>
        <taxon>Eukaryota</taxon>
        <taxon>Fungi</taxon>
        <taxon>Dikarya</taxon>
        <taxon>Basidiomycota</taxon>
        <taxon>Agaricomycotina</taxon>
        <taxon>Agaricomycetes</taxon>
        <taxon>Polyporales</taxon>
        <taxon>Polyporaceae</taxon>
        <taxon>Lentinus</taxon>
    </lineage>
</organism>
<dbReference type="Proteomes" id="UP000313359">
    <property type="component" value="Unassembled WGS sequence"/>
</dbReference>
<reference evidence="1" key="1">
    <citation type="journal article" date="2018" name="Genome Biol. Evol.">
        <title>Genomics and development of Lentinus tigrinus, a white-rot wood-decaying mushroom with dimorphic fruiting bodies.</title>
        <authorList>
            <person name="Wu B."/>
            <person name="Xu Z."/>
            <person name="Knudson A."/>
            <person name="Carlson A."/>
            <person name="Chen N."/>
            <person name="Kovaka S."/>
            <person name="LaButti K."/>
            <person name="Lipzen A."/>
            <person name="Pennachio C."/>
            <person name="Riley R."/>
            <person name="Schakwitz W."/>
            <person name="Umezawa K."/>
            <person name="Ohm R.A."/>
            <person name="Grigoriev I.V."/>
            <person name="Nagy L.G."/>
            <person name="Gibbons J."/>
            <person name="Hibbett D."/>
        </authorList>
    </citation>
    <scope>NUCLEOTIDE SEQUENCE [LARGE SCALE GENOMIC DNA]</scope>
    <source>
        <strain evidence="1">ALCF2SS1-6</strain>
    </source>
</reference>
<protein>
    <submittedName>
        <fullName evidence="1">Uncharacterized protein</fullName>
    </submittedName>
</protein>
<sequence length="149" mass="16367">MVHRALNRRRQPPPLVGSPPKDAENCFAFVKAKSVGRLVARQDDMRQVLQDWSFQGNLLILARIFSKAGSGRGVIKLKDLSSSLTATGCEMQRGKGRMTRLLPPPELAKAAVTFSAPSNGDVSKATQAFIRRQIVAKWGVGFEFFAARL</sequence>
<proteinExistence type="predicted"/>